<keyword evidence="3" id="KW-1185">Reference proteome</keyword>
<sequence length="213" mass="23302">MTKISLVAFIWILHCVVYGQLPLNNFDHYQHPYYIPYTSTFINQPATQINDKTAAGGTGELGNQQNLRNFFGNSAISLKIKHLEETTASLARQLKETNDNLATKAAQTDQYETKENVLQLSTALLDEKAKTTALNDAVTQLNTALDGRATTTALIDFVNRLITLLDAKATTTALNDAVTQLNTALDGKATTTALNDAVNGNETLELLFLSPRQ</sequence>
<name>E9GPL2_DAPPU</name>
<accession>E9GPL2</accession>
<reference evidence="2 3" key="1">
    <citation type="journal article" date="2011" name="Science">
        <title>The ecoresponsive genome of Daphnia pulex.</title>
        <authorList>
            <person name="Colbourne J.K."/>
            <person name="Pfrender M.E."/>
            <person name="Gilbert D."/>
            <person name="Thomas W.K."/>
            <person name="Tucker A."/>
            <person name="Oakley T.H."/>
            <person name="Tokishita S."/>
            <person name="Aerts A."/>
            <person name="Arnold G.J."/>
            <person name="Basu M.K."/>
            <person name="Bauer D.J."/>
            <person name="Caceres C.E."/>
            <person name="Carmel L."/>
            <person name="Casola C."/>
            <person name="Choi J.H."/>
            <person name="Detter J.C."/>
            <person name="Dong Q."/>
            <person name="Dusheyko S."/>
            <person name="Eads B.D."/>
            <person name="Frohlich T."/>
            <person name="Geiler-Samerotte K.A."/>
            <person name="Gerlach D."/>
            <person name="Hatcher P."/>
            <person name="Jogdeo S."/>
            <person name="Krijgsveld J."/>
            <person name="Kriventseva E.V."/>
            <person name="Kultz D."/>
            <person name="Laforsch C."/>
            <person name="Lindquist E."/>
            <person name="Lopez J."/>
            <person name="Manak J.R."/>
            <person name="Muller J."/>
            <person name="Pangilinan J."/>
            <person name="Patwardhan R.P."/>
            <person name="Pitluck S."/>
            <person name="Pritham E.J."/>
            <person name="Rechtsteiner A."/>
            <person name="Rho M."/>
            <person name="Rogozin I.B."/>
            <person name="Sakarya O."/>
            <person name="Salamov A."/>
            <person name="Schaack S."/>
            <person name="Shapiro H."/>
            <person name="Shiga Y."/>
            <person name="Skalitzky C."/>
            <person name="Smith Z."/>
            <person name="Souvorov A."/>
            <person name="Sung W."/>
            <person name="Tang Z."/>
            <person name="Tsuchiya D."/>
            <person name="Tu H."/>
            <person name="Vos H."/>
            <person name="Wang M."/>
            <person name="Wolf Y.I."/>
            <person name="Yamagata H."/>
            <person name="Yamada T."/>
            <person name="Ye Y."/>
            <person name="Shaw J.R."/>
            <person name="Andrews J."/>
            <person name="Crease T.J."/>
            <person name="Tang H."/>
            <person name="Lucas S.M."/>
            <person name="Robertson H.M."/>
            <person name="Bork P."/>
            <person name="Koonin E.V."/>
            <person name="Zdobnov E.M."/>
            <person name="Grigoriev I.V."/>
            <person name="Lynch M."/>
            <person name="Boore J.L."/>
        </authorList>
    </citation>
    <scope>NUCLEOTIDE SEQUENCE [LARGE SCALE GENOMIC DNA]</scope>
</reference>
<dbReference type="InParanoid" id="E9GPL2"/>
<protein>
    <submittedName>
        <fullName evidence="2">Uncharacterized protein</fullName>
    </submittedName>
</protein>
<organism evidence="2 3">
    <name type="scientific">Daphnia pulex</name>
    <name type="common">Water flea</name>
    <dbReference type="NCBI Taxonomy" id="6669"/>
    <lineage>
        <taxon>Eukaryota</taxon>
        <taxon>Metazoa</taxon>
        <taxon>Ecdysozoa</taxon>
        <taxon>Arthropoda</taxon>
        <taxon>Crustacea</taxon>
        <taxon>Branchiopoda</taxon>
        <taxon>Diplostraca</taxon>
        <taxon>Cladocera</taxon>
        <taxon>Anomopoda</taxon>
        <taxon>Daphniidae</taxon>
        <taxon>Daphnia</taxon>
    </lineage>
</organism>
<dbReference type="AlphaFoldDB" id="E9GPL2"/>
<evidence type="ECO:0000313" key="3">
    <source>
        <dbReference type="Proteomes" id="UP000000305"/>
    </source>
</evidence>
<keyword evidence="1" id="KW-0732">Signal</keyword>
<feature type="signal peptide" evidence="1">
    <location>
        <begin position="1"/>
        <end position="19"/>
    </location>
</feature>
<gene>
    <name evidence="2" type="ORF">DAPPUDRAFT_320345</name>
</gene>
<dbReference type="HOGENOM" id="CLU_1295554_0_0_1"/>
<feature type="chain" id="PRO_5003237291" evidence="1">
    <location>
        <begin position="20"/>
        <end position="213"/>
    </location>
</feature>
<dbReference type="EMBL" id="GL732556">
    <property type="protein sequence ID" value="EFX78658.1"/>
    <property type="molecule type" value="Genomic_DNA"/>
</dbReference>
<evidence type="ECO:0000313" key="2">
    <source>
        <dbReference type="EMBL" id="EFX78658.1"/>
    </source>
</evidence>
<dbReference type="Proteomes" id="UP000000305">
    <property type="component" value="Unassembled WGS sequence"/>
</dbReference>
<dbReference type="KEGG" id="dpx:DAPPUDRAFT_320345"/>
<proteinExistence type="predicted"/>
<evidence type="ECO:0000256" key="1">
    <source>
        <dbReference type="SAM" id="SignalP"/>
    </source>
</evidence>